<sequence>MPLLAPLSPPSSVYLEPLDDVVIKVSDITMPEQLKHLMAAKHAAITTTNVKLWKTLKAWIDVLSRLNLSQLWLHLTIAEISPDFPLRALLTDGGHAADRQIPVRRNNSSGGASGYLDRARISQENADYIAAVGHWPPETGEKLIPSDWPARSWGWLPSDVIIRMRG</sequence>
<keyword evidence="2" id="KW-1185">Reference proteome</keyword>
<evidence type="ECO:0000313" key="2">
    <source>
        <dbReference type="Proteomes" id="UP000510721"/>
    </source>
</evidence>
<geneLocation type="plasmid" evidence="2">
    <name>pemeittgr7b</name>
</geneLocation>
<protein>
    <submittedName>
        <fullName evidence="1">Uncharacterized protein</fullName>
    </submittedName>
</protein>
<reference evidence="1 2" key="1">
    <citation type="submission" date="2019-06" db="EMBL/GenBank/DDBJ databases">
        <title>Complete genome sequence of Ensifer mexicanus ITTG R7 isolated from nodules of Acacia angustissima (Mill.) Kuntze.</title>
        <authorList>
            <person name="Rincon-Rosales R."/>
            <person name="Rogel M.A."/>
            <person name="Guerrero G."/>
            <person name="Rincon-Molina C.I."/>
            <person name="Lopez-Lopez A."/>
            <person name="Martinez-Romero E."/>
        </authorList>
    </citation>
    <scope>NUCLEOTIDE SEQUENCE [LARGE SCALE GENOMIC DNA]</scope>
    <source>
        <strain evidence="1 2">ITTG R7</strain>
        <plasmid evidence="2">pemeittgr7b</plasmid>
    </source>
</reference>
<name>A0A859QG78_9HYPH</name>
<proteinExistence type="predicted"/>
<accession>A0A859QG78</accession>
<dbReference type="KEGG" id="emx:FKV68_23420"/>
<organism evidence="1 2">
    <name type="scientific">Sinorhizobium mexicanum</name>
    <dbReference type="NCBI Taxonomy" id="375549"/>
    <lineage>
        <taxon>Bacteria</taxon>
        <taxon>Pseudomonadati</taxon>
        <taxon>Pseudomonadota</taxon>
        <taxon>Alphaproteobacteria</taxon>
        <taxon>Hyphomicrobiales</taxon>
        <taxon>Rhizobiaceae</taxon>
        <taxon>Sinorhizobium/Ensifer group</taxon>
        <taxon>Sinorhizobium</taxon>
    </lineage>
</organism>
<dbReference type="RefSeq" id="WP_180942258.1">
    <property type="nucleotide sequence ID" value="NZ_CP041240.1"/>
</dbReference>
<keyword evidence="1" id="KW-0614">Plasmid</keyword>
<dbReference type="AlphaFoldDB" id="A0A859QG78"/>
<dbReference type="EMBL" id="CP041240">
    <property type="protein sequence ID" value="QLL64382.1"/>
    <property type="molecule type" value="Genomic_DNA"/>
</dbReference>
<evidence type="ECO:0000313" key="1">
    <source>
        <dbReference type="EMBL" id="QLL64382.1"/>
    </source>
</evidence>
<gene>
    <name evidence="1" type="ORF">FKV68_23420</name>
</gene>
<dbReference type="Proteomes" id="UP000510721">
    <property type="component" value="Plasmid pEmeITTGR7b"/>
</dbReference>